<reference evidence="3" key="1">
    <citation type="submission" date="2023-03" db="EMBL/GenBank/DDBJ databases">
        <title>Massive genome expansion in bonnet fungi (Mycena s.s.) driven by repeated elements and novel gene families across ecological guilds.</title>
        <authorList>
            <consortium name="Lawrence Berkeley National Laboratory"/>
            <person name="Harder C.B."/>
            <person name="Miyauchi S."/>
            <person name="Viragh M."/>
            <person name="Kuo A."/>
            <person name="Thoen E."/>
            <person name="Andreopoulos B."/>
            <person name="Lu D."/>
            <person name="Skrede I."/>
            <person name="Drula E."/>
            <person name="Henrissat B."/>
            <person name="Morin E."/>
            <person name="Kohler A."/>
            <person name="Barry K."/>
            <person name="LaButti K."/>
            <person name="Morin E."/>
            <person name="Salamov A."/>
            <person name="Lipzen A."/>
            <person name="Mereny Z."/>
            <person name="Hegedus B."/>
            <person name="Baldrian P."/>
            <person name="Stursova M."/>
            <person name="Weitz H."/>
            <person name="Taylor A."/>
            <person name="Grigoriev I.V."/>
            <person name="Nagy L.G."/>
            <person name="Martin F."/>
            <person name="Kauserud H."/>
        </authorList>
    </citation>
    <scope>NUCLEOTIDE SEQUENCE</scope>
    <source>
        <strain evidence="3">CBHHK173m</strain>
    </source>
</reference>
<dbReference type="InterPro" id="IPR053183">
    <property type="entry name" value="ASL1"/>
</dbReference>
<dbReference type="InterPro" id="IPR017853">
    <property type="entry name" value="GH"/>
</dbReference>
<dbReference type="GO" id="GO:0009277">
    <property type="term" value="C:fungal-type cell wall"/>
    <property type="evidence" value="ECO:0007669"/>
    <property type="project" value="TreeGrafter"/>
</dbReference>
<feature type="signal peptide" evidence="1">
    <location>
        <begin position="1"/>
        <end position="24"/>
    </location>
</feature>
<keyword evidence="4" id="KW-1185">Reference proteome</keyword>
<dbReference type="GO" id="GO:0071966">
    <property type="term" value="P:fungal-type cell wall polysaccharide metabolic process"/>
    <property type="evidence" value="ECO:0007669"/>
    <property type="project" value="TreeGrafter"/>
</dbReference>
<accession>A0AAD6UCN3</accession>
<dbReference type="GO" id="GO:0016787">
    <property type="term" value="F:hydrolase activity"/>
    <property type="evidence" value="ECO:0007669"/>
    <property type="project" value="UniProtKB-KW"/>
</dbReference>
<sequence>MVASASVYSTLALALLAALPAAHATARGLAWATNNDFAPVIGGKPMVTWYHHWEDGPVPQMPSKNQFVPMFWGPSKWDKWNARKSEMNKKLPKYLLGFNEPDISSQANMNPAYAAQVWMQEIHPFGARGVKLGSPAVAWNLDWTAQFLGELKKRGGYVDFVTVHWYGSYKDLAGFKKFVSTARSRFGYKLWITELGVTSSSNPSTQQTKAFMMQAFQWMDGTGYVDRASWFGCFETSRPPDAYATSKNALFKGNARGALTDMGYWYGYTSKPDRRALALPAAPVVPTLPAAPVVAAPAPIAAAPSSAAGSLAARHHALAARLAPRAEAEVEAAGAEAEAEKEKNGTEVAVDVDAVPEAAADDDADADVEVEDCDRICMLRAAALAGYADVVDEA</sequence>
<feature type="chain" id="PRO_5041910249" evidence="1">
    <location>
        <begin position="25"/>
        <end position="394"/>
    </location>
</feature>
<organism evidence="3 4">
    <name type="scientific">Mycena belliarum</name>
    <dbReference type="NCBI Taxonomy" id="1033014"/>
    <lineage>
        <taxon>Eukaryota</taxon>
        <taxon>Fungi</taxon>
        <taxon>Dikarya</taxon>
        <taxon>Basidiomycota</taxon>
        <taxon>Agaricomycotina</taxon>
        <taxon>Agaricomycetes</taxon>
        <taxon>Agaricomycetidae</taxon>
        <taxon>Agaricales</taxon>
        <taxon>Marasmiineae</taxon>
        <taxon>Mycenaceae</taxon>
        <taxon>Mycena</taxon>
    </lineage>
</organism>
<dbReference type="SUPFAM" id="SSF51445">
    <property type="entry name" value="(Trans)glycosidases"/>
    <property type="match status" value="1"/>
</dbReference>
<dbReference type="AlphaFoldDB" id="A0AAD6UCN3"/>
<proteinExistence type="predicted"/>
<keyword evidence="3" id="KW-0378">Hydrolase</keyword>
<gene>
    <name evidence="3" type="ORF">B0H15DRAFT_831958</name>
</gene>
<evidence type="ECO:0000313" key="4">
    <source>
        <dbReference type="Proteomes" id="UP001222325"/>
    </source>
</evidence>
<dbReference type="EMBL" id="JARJCN010000016">
    <property type="protein sequence ID" value="KAJ7093301.1"/>
    <property type="molecule type" value="Genomic_DNA"/>
</dbReference>
<protein>
    <submittedName>
        <fullName evidence="3">Glycosyl hydrolase catalytic core-domain-containing protein</fullName>
    </submittedName>
</protein>
<keyword evidence="1" id="KW-0732">Signal</keyword>
<dbReference type="Pfam" id="PF11790">
    <property type="entry name" value="Glyco_hydro_cc"/>
    <property type="match status" value="1"/>
</dbReference>
<dbReference type="Gene3D" id="3.20.20.80">
    <property type="entry name" value="Glycosidases"/>
    <property type="match status" value="1"/>
</dbReference>
<evidence type="ECO:0000313" key="3">
    <source>
        <dbReference type="EMBL" id="KAJ7093301.1"/>
    </source>
</evidence>
<name>A0AAD6UCN3_9AGAR</name>
<evidence type="ECO:0000256" key="1">
    <source>
        <dbReference type="SAM" id="SignalP"/>
    </source>
</evidence>
<dbReference type="Proteomes" id="UP001222325">
    <property type="component" value="Unassembled WGS sequence"/>
</dbReference>
<evidence type="ECO:0000259" key="2">
    <source>
        <dbReference type="Pfam" id="PF11790"/>
    </source>
</evidence>
<feature type="domain" description="Asl1-like glycosyl hydrolase catalytic" evidence="2">
    <location>
        <begin position="28"/>
        <end position="266"/>
    </location>
</feature>
<dbReference type="InterPro" id="IPR024655">
    <property type="entry name" value="Asl1_glyco_hydro_catalytic"/>
</dbReference>
<dbReference type="PANTHER" id="PTHR34154:SF3">
    <property type="entry name" value="ALKALI-SENSITIVE LINKAGE PROTEIN 1"/>
    <property type="match status" value="1"/>
</dbReference>
<comment type="caution">
    <text evidence="3">The sequence shown here is derived from an EMBL/GenBank/DDBJ whole genome shotgun (WGS) entry which is preliminary data.</text>
</comment>
<dbReference type="PANTHER" id="PTHR34154">
    <property type="entry name" value="ALKALI-SENSITIVE LINKAGE PROTEIN 1"/>
    <property type="match status" value="1"/>
</dbReference>